<dbReference type="GO" id="GO:0003676">
    <property type="term" value="F:nucleic acid binding"/>
    <property type="evidence" value="ECO:0007669"/>
    <property type="project" value="InterPro"/>
</dbReference>
<reference evidence="1 2" key="1">
    <citation type="journal article" date="2019" name="Sci. Rep.">
        <title>Orb-weaving spider Araneus ventricosus genome elucidates the spidroin gene catalogue.</title>
        <authorList>
            <person name="Kono N."/>
            <person name="Nakamura H."/>
            <person name="Ohtoshi R."/>
            <person name="Moran D.A.P."/>
            <person name="Shinohara A."/>
            <person name="Yoshida Y."/>
            <person name="Fujiwara M."/>
            <person name="Mori M."/>
            <person name="Tomita M."/>
            <person name="Arakawa K."/>
        </authorList>
    </citation>
    <scope>NUCLEOTIDE SEQUENCE [LARGE SCALE GENOMIC DNA]</scope>
</reference>
<protein>
    <submittedName>
        <fullName evidence="1">Uncharacterized protein</fullName>
    </submittedName>
</protein>
<keyword evidence="2" id="KW-1185">Reference proteome</keyword>
<proteinExistence type="predicted"/>
<dbReference type="Proteomes" id="UP000499080">
    <property type="component" value="Unassembled WGS sequence"/>
</dbReference>
<gene>
    <name evidence="1" type="ORF">AVEN_124130_1</name>
</gene>
<dbReference type="EMBL" id="BGPR01002410">
    <property type="protein sequence ID" value="GBM72950.1"/>
    <property type="molecule type" value="Genomic_DNA"/>
</dbReference>
<comment type="caution">
    <text evidence="1">The sequence shown here is derived from an EMBL/GenBank/DDBJ whole genome shotgun (WGS) entry which is preliminary data.</text>
</comment>
<evidence type="ECO:0000313" key="1">
    <source>
        <dbReference type="EMBL" id="GBM72950.1"/>
    </source>
</evidence>
<organism evidence="1 2">
    <name type="scientific">Araneus ventricosus</name>
    <name type="common">Orbweaver spider</name>
    <name type="synonym">Epeira ventricosa</name>
    <dbReference type="NCBI Taxonomy" id="182803"/>
    <lineage>
        <taxon>Eukaryota</taxon>
        <taxon>Metazoa</taxon>
        <taxon>Ecdysozoa</taxon>
        <taxon>Arthropoda</taxon>
        <taxon>Chelicerata</taxon>
        <taxon>Arachnida</taxon>
        <taxon>Araneae</taxon>
        <taxon>Araneomorphae</taxon>
        <taxon>Entelegynae</taxon>
        <taxon>Araneoidea</taxon>
        <taxon>Araneidae</taxon>
        <taxon>Araneus</taxon>
    </lineage>
</organism>
<dbReference type="AlphaFoldDB" id="A0A4Y2I604"/>
<dbReference type="InterPro" id="IPR036397">
    <property type="entry name" value="RNaseH_sf"/>
</dbReference>
<name>A0A4Y2I604_ARAVE</name>
<accession>A0A4Y2I604</accession>
<evidence type="ECO:0000313" key="2">
    <source>
        <dbReference type="Proteomes" id="UP000499080"/>
    </source>
</evidence>
<dbReference type="Gene3D" id="3.30.420.10">
    <property type="entry name" value="Ribonuclease H-like superfamily/Ribonuclease H"/>
    <property type="match status" value="1"/>
</dbReference>
<sequence>MESRESSCSFGNSTDSPKMNISAAFQKKTSFSLKSLNSRNLSRYVTIMANVKISRHWISLCDDRNLDLFRWPPRSPDLSICDFLVLSCIRNTIYMKLLLDMLNELQNHITNAFTSIVTYSEDSKER</sequence>